<dbReference type="InterPro" id="IPR012341">
    <property type="entry name" value="6hp_glycosidase-like_sf"/>
</dbReference>
<gene>
    <name evidence="2" type="ORF">FHR90_000972</name>
    <name evidence="3" type="ORF">HUK83_12845</name>
</gene>
<dbReference type="InterPro" id="IPR054491">
    <property type="entry name" value="MGH1-like_GH"/>
</dbReference>
<reference evidence="3 5" key="1">
    <citation type="submission" date="2020-06" db="EMBL/GenBank/DDBJ databases">
        <title>Description of novel acetic acid bacteria.</title>
        <authorList>
            <person name="Sombolestani A."/>
        </authorList>
    </citation>
    <scope>NUCLEOTIDE SEQUENCE [LARGE SCALE GENOMIC DNA]</scope>
    <source>
        <strain evidence="3 5">LMG 26838</strain>
    </source>
</reference>
<evidence type="ECO:0000313" key="5">
    <source>
        <dbReference type="Proteomes" id="UP000565205"/>
    </source>
</evidence>
<dbReference type="Proteomes" id="UP000565205">
    <property type="component" value="Unassembled WGS sequence"/>
</dbReference>
<protein>
    <submittedName>
        <fullName evidence="3">Glucosidase</fullName>
    </submittedName>
</protein>
<name>A0A839UXS0_9PROT</name>
<dbReference type="Pfam" id="PF22422">
    <property type="entry name" value="MGH1-like_GH"/>
    <property type="match status" value="2"/>
</dbReference>
<dbReference type="PANTHER" id="PTHR10412">
    <property type="entry name" value="MANNOSYL-OLIGOSACCHARIDE GLUCOSIDASE"/>
    <property type="match status" value="1"/>
</dbReference>
<dbReference type="SUPFAM" id="SSF48208">
    <property type="entry name" value="Six-hairpin glycosidases"/>
    <property type="match status" value="1"/>
</dbReference>
<dbReference type="InterPro" id="IPR004888">
    <property type="entry name" value="Glycoside_hydrolase_63"/>
</dbReference>
<dbReference type="Gene3D" id="1.50.10.10">
    <property type="match status" value="1"/>
</dbReference>
<proteinExistence type="predicted"/>
<sequence length="877" mass="100005">MEREPPALFDTEEGRRLAADRDSGEWRRWGPYLSDRQWGTVREDYSADGDAWDYLPYDQARSRAYRWGEDAIGGFGQQRLHLNLGVALWNGQDPHLKERLFGLTNAQGNHGEDVKELYYYLDATPTHSYNRMLYKYPARAFPYRDLIDENARRGAGAPEYELLDTGIFDEDRYFDVEIEYAKAAPDDILMRVTITHRGAEPARLHVLPQLWARNIWSWKDGVERPVLAADAHAITVHSRLLAPMRLDIGQEAQLLFCDNDTNVNLLYGETQAGWFKDGINRHVVEGVADAVNPARTGTKAAAWHVLECAPGVPIVLRLRLHPQSPRLRDPFADFDAVFDRRIAEADAFYATIGRDVADADRRAVQRQALAGMLWSKQFYCYDVRLWLSGDPTEPPPPAGRGEIRNGAWTHVRAADIISMPDKWEYPWFASWDLALQCPVLASVDPEFAKQQLLLLTRDWYMHPDGALPAYEWSFSDANPPVFAWATWRVFEIDRMLTGRGDLDFVKRAFNKLILNFTWWLNRKDAQGRNLFEGGFLGLDNISIFDRSSPLPTGGSLSQSDGTAWMAVCAISLMHLAIELAQEDAAYEEMASKFFEHFLAIAAADGNALWDEEDGFFYDVLATPDGQRIPLRARTMVGLIPLLAVAVLPFEQIEKLPTFRANLSWFLSHRPDLATLVSHWEQLGTGERMKLSLLREHRLTRVLERMLDEREFLSDYGIRSVSRTHLDHPYRFEWAGKTYELPYWPGESENRLFGGNSNWRGPVWMPLNYLLIDSMRRLGEFYGDSFTIAFPTGSDRRLSLGEVALELAGRLTSIFTRGPDGRRPVHGTDLRAQTDPQFRDLVLFYEYFHGDTGRGVGASHQTGWTGLIALLIHQLGGR</sequence>
<dbReference type="GO" id="GO:0004573">
    <property type="term" value="F:Glc3Man9GlcNAc2 oligosaccharide glucosidase activity"/>
    <property type="evidence" value="ECO:0007669"/>
    <property type="project" value="InterPro"/>
</dbReference>
<evidence type="ECO:0000259" key="1">
    <source>
        <dbReference type="Pfam" id="PF22422"/>
    </source>
</evidence>
<organism evidence="2 4">
    <name type="scientific">Endobacter medicaginis</name>
    <dbReference type="NCBI Taxonomy" id="1181271"/>
    <lineage>
        <taxon>Bacteria</taxon>
        <taxon>Pseudomonadati</taxon>
        <taxon>Pseudomonadota</taxon>
        <taxon>Alphaproteobacteria</taxon>
        <taxon>Acetobacterales</taxon>
        <taxon>Acetobacteraceae</taxon>
        <taxon>Endobacter</taxon>
    </lineage>
</organism>
<dbReference type="EMBL" id="JABXXQ010000314">
    <property type="protein sequence ID" value="NVN31217.1"/>
    <property type="molecule type" value="Genomic_DNA"/>
</dbReference>
<dbReference type="AlphaFoldDB" id="A0A839UXS0"/>
<keyword evidence="4" id="KW-1185">Reference proteome</keyword>
<dbReference type="RefSeq" id="WP_176625379.1">
    <property type="nucleotide sequence ID" value="NZ_JABXXQ010000314.1"/>
</dbReference>
<dbReference type="InterPro" id="IPR008928">
    <property type="entry name" value="6-hairpin_glycosidase_sf"/>
</dbReference>
<feature type="domain" description="Mannosylglycerate hydrolase MGH1-like glycoside hydrolase" evidence="1">
    <location>
        <begin position="425"/>
        <end position="531"/>
    </location>
</feature>
<dbReference type="EMBL" id="JACHXV010000003">
    <property type="protein sequence ID" value="MBB3173154.1"/>
    <property type="molecule type" value="Genomic_DNA"/>
</dbReference>
<dbReference type="GO" id="GO:0009311">
    <property type="term" value="P:oligosaccharide metabolic process"/>
    <property type="evidence" value="ECO:0007669"/>
    <property type="project" value="InterPro"/>
</dbReference>
<dbReference type="Proteomes" id="UP000557688">
    <property type="component" value="Unassembled WGS sequence"/>
</dbReference>
<feature type="domain" description="Mannosylglycerate hydrolase MGH1-like glycoside hydrolase" evidence="1">
    <location>
        <begin position="692"/>
        <end position="861"/>
    </location>
</feature>
<evidence type="ECO:0000313" key="4">
    <source>
        <dbReference type="Proteomes" id="UP000557688"/>
    </source>
</evidence>
<dbReference type="PANTHER" id="PTHR10412:SF10">
    <property type="entry name" value="GLYCOSYL HYDROLASE FAMILY 63 C-TERMINAL DOMAIN-CONTAINING PROTEIN"/>
    <property type="match status" value="1"/>
</dbReference>
<evidence type="ECO:0000313" key="3">
    <source>
        <dbReference type="EMBL" id="NVN31217.1"/>
    </source>
</evidence>
<comment type="caution">
    <text evidence="2">The sequence shown here is derived from an EMBL/GenBank/DDBJ whole genome shotgun (WGS) entry which is preliminary data.</text>
</comment>
<reference evidence="2 4" key="2">
    <citation type="submission" date="2020-08" db="EMBL/GenBank/DDBJ databases">
        <title>Genomic Encyclopedia of Type Strains, Phase III (KMG-III): the genomes of soil and plant-associated and newly described type strains.</title>
        <authorList>
            <person name="Whitman W."/>
        </authorList>
    </citation>
    <scope>NUCLEOTIDE SEQUENCE [LARGE SCALE GENOMIC DNA]</scope>
    <source>
        <strain evidence="2 4">CECT 8088</strain>
    </source>
</reference>
<accession>A0A839UXS0</accession>
<evidence type="ECO:0000313" key="2">
    <source>
        <dbReference type="EMBL" id="MBB3173154.1"/>
    </source>
</evidence>